<evidence type="ECO:0000256" key="2">
    <source>
        <dbReference type="ARBA" id="ARBA00022692"/>
    </source>
</evidence>
<dbReference type="OrthoDB" id="5985073at2759"/>
<dbReference type="GO" id="GO:0005886">
    <property type="term" value="C:plasma membrane"/>
    <property type="evidence" value="ECO:0007669"/>
    <property type="project" value="TreeGrafter"/>
</dbReference>
<dbReference type="PROSITE" id="PS51212">
    <property type="entry name" value="WSC"/>
    <property type="match status" value="2"/>
</dbReference>
<accession>A0A4S8LS41</accession>
<organism evidence="8 9">
    <name type="scientific">Dendrothele bispora (strain CBS 962.96)</name>
    <dbReference type="NCBI Taxonomy" id="1314807"/>
    <lineage>
        <taxon>Eukaryota</taxon>
        <taxon>Fungi</taxon>
        <taxon>Dikarya</taxon>
        <taxon>Basidiomycota</taxon>
        <taxon>Agaricomycotina</taxon>
        <taxon>Agaricomycetes</taxon>
        <taxon>Agaricomycetidae</taxon>
        <taxon>Agaricales</taxon>
        <taxon>Agaricales incertae sedis</taxon>
        <taxon>Dendrothele</taxon>
    </lineage>
</organism>
<feature type="domain" description="WSC" evidence="7">
    <location>
        <begin position="85"/>
        <end position="178"/>
    </location>
</feature>
<dbReference type="EMBL" id="ML179284">
    <property type="protein sequence ID" value="THU92254.1"/>
    <property type="molecule type" value="Genomic_DNA"/>
</dbReference>
<name>A0A4S8LS41_DENBC</name>
<reference evidence="8 9" key="1">
    <citation type="journal article" date="2019" name="Nat. Ecol. Evol.">
        <title>Megaphylogeny resolves global patterns of mushroom evolution.</title>
        <authorList>
            <person name="Varga T."/>
            <person name="Krizsan K."/>
            <person name="Foldi C."/>
            <person name="Dima B."/>
            <person name="Sanchez-Garcia M."/>
            <person name="Sanchez-Ramirez S."/>
            <person name="Szollosi G.J."/>
            <person name="Szarkandi J.G."/>
            <person name="Papp V."/>
            <person name="Albert L."/>
            <person name="Andreopoulos W."/>
            <person name="Angelini C."/>
            <person name="Antonin V."/>
            <person name="Barry K.W."/>
            <person name="Bougher N.L."/>
            <person name="Buchanan P."/>
            <person name="Buyck B."/>
            <person name="Bense V."/>
            <person name="Catcheside P."/>
            <person name="Chovatia M."/>
            <person name="Cooper J."/>
            <person name="Damon W."/>
            <person name="Desjardin D."/>
            <person name="Finy P."/>
            <person name="Geml J."/>
            <person name="Haridas S."/>
            <person name="Hughes K."/>
            <person name="Justo A."/>
            <person name="Karasinski D."/>
            <person name="Kautmanova I."/>
            <person name="Kiss B."/>
            <person name="Kocsube S."/>
            <person name="Kotiranta H."/>
            <person name="LaButti K.M."/>
            <person name="Lechner B.E."/>
            <person name="Liimatainen K."/>
            <person name="Lipzen A."/>
            <person name="Lukacs Z."/>
            <person name="Mihaltcheva S."/>
            <person name="Morgado L.N."/>
            <person name="Niskanen T."/>
            <person name="Noordeloos M.E."/>
            <person name="Ohm R.A."/>
            <person name="Ortiz-Santana B."/>
            <person name="Ovrebo C."/>
            <person name="Racz N."/>
            <person name="Riley R."/>
            <person name="Savchenko A."/>
            <person name="Shiryaev A."/>
            <person name="Soop K."/>
            <person name="Spirin V."/>
            <person name="Szebenyi C."/>
            <person name="Tomsovsky M."/>
            <person name="Tulloss R.E."/>
            <person name="Uehling J."/>
            <person name="Grigoriev I.V."/>
            <person name="Vagvolgyi C."/>
            <person name="Papp T."/>
            <person name="Martin F.M."/>
            <person name="Miettinen O."/>
            <person name="Hibbett D.S."/>
            <person name="Nagy L.G."/>
        </authorList>
    </citation>
    <scope>NUCLEOTIDE SEQUENCE [LARGE SCALE GENOMIC DNA]</scope>
    <source>
        <strain evidence="8 9">CBS 962.96</strain>
    </source>
</reference>
<sequence>MTVEKCIAFCKDQDFIFAGVEFGQECYCDSTIQFPGSLAPEPTDCSQGFACTGNSSETCGARGRIEIFTNGGQAPVLVENVPNSAWAYQGCFTDSAASRVLATPMAVPVGVTAETCTAACQTAGFTDAGLEDGRECWCDNTLGTTSTHVSDLDCRAVCVANHTEYCGNANRIALYHLFDDDGSGSGGGGGGAQNECVAQDMSNFTLVARFNTPPSNGAPQEIPLKVLLVEMVPSVTWTVLSVSFYD</sequence>
<dbReference type="SMART" id="SM00321">
    <property type="entry name" value="WSC"/>
    <property type="match status" value="2"/>
</dbReference>
<gene>
    <name evidence="8" type="ORF">K435DRAFT_672465</name>
</gene>
<evidence type="ECO:0000256" key="1">
    <source>
        <dbReference type="ARBA" id="ARBA00004167"/>
    </source>
</evidence>
<dbReference type="Pfam" id="PF01822">
    <property type="entry name" value="WSC"/>
    <property type="match status" value="2"/>
</dbReference>
<comment type="subcellular location">
    <subcellularLocation>
        <location evidence="1">Membrane</location>
        <topology evidence="1">Single-pass membrane protein</topology>
    </subcellularLocation>
</comment>
<keyword evidence="2" id="KW-0812">Transmembrane</keyword>
<keyword evidence="6" id="KW-0325">Glycoprotein</keyword>
<dbReference type="Proteomes" id="UP000297245">
    <property type="component" value="Unassembled WGS sequence"/>
</dbReference>
<keyword evidence="9" id="KW-1185">Reference proteome</keyword>
<evidence type="ECO:0000256" key="4">
    <source>
        <dbReference type="ARBA" id="ARBA00022989"/>
    </source>
</evidence>
<evidence type="ECO:0000256" key="5">
    <source>
        <dbReference type="ARBA" id="ARBA00023136"/>
    </source>
</evidence>
<dbReference type="PANTHER" id="PTHR24269:SF16">
    <property type="entry name" value="PROTEIN SLG1"/>
    <property type="match status" value="1"/>
</dbReference>
<keyword evidence="5" id="KW-0472">Membrane</keyword>
<keyword evidence="4" id="KW-1133">Transmembrane helix</keyword>
<dbReference type="PANTHER" id="PTHR24269">
    <property type="entry name" value="KREMEN PROTEIN"/>
    <property type="match status" value="1"/>
</dbReference>
<dbReference type="InterPro" id="IPR051836">
    <property type="entry name" value="Kremen_rcpt"/>
</dbReference>
<evidence type="ECO:0000256" key="3">
    <source>
        <dbReference type="ARBA" id="ARBA00022729"/>
    </source>
</evidence>
<dbReference type="AlphaFoldDB" id="A0A4S8LS41"/>
<feature type="domain" description="WSC" evidence="7">
    <location>
        <begin position="1"/>
        <end position="71"/>
    </location>
</feature>
<evidence type="ECO:0000313" key="8">
    <source>
        <dbReference type="EMBL" id="THU92254.1"/>
    </source>
</evidence>
<evidence type="ECO:0000313" key="9">
    <source>
        <dbReference type="Proteomes" id="UP000297245"/>
    </source>
</evidence>
<proteinExistence type="predicted"/>
<evidence type="ECO:0000259" key="7">
    <source>
        <dbReference type="PROSITE" id="PS51212"/>
    </source>
</evidence>
<dbReference type="InterPro" id="IPR002889">
    <property type="entry name" value="WSC_carb-bd"/>
</dbReference>
<keyword evidence="3" id="KW-0732">Signal</keyword>
<protein>
    <submittedName>
        <fullName evidence="8">WSC-domain-containing protein</fullName>
    </submittedName>
</protein>
<evidence type="ECO:0000256" key="6">
    <source>
        <dbReference type="ARBA" id="ARBA00023180"/>
    </source>
</evidence>